<dbReference type="InterPro" id="IPR051363">
    <property type="entry name" value="RLR_Helicase"/>
</dbReference>
<organism evidence="3 4">
    <name type="scientific">Brachionus calyciflorus</name>
    <dbReference type="NCBI Taxonomy" id="104777"/>
    <lineage>
        <taxon>Eukaryota</taxon>
        <taxon>Metazoa</taxon>
        <taxon>Spiralia</taxon>
        <taxon>Gnathifera</taxon>
        <taxon>Rotifera</taxon>
        <taxon>Eurotatoria</taxon>
        <taxon>Monogononta</taxon>
        <taxon>Pseudotrocha</taxon>
        <taxon>Ploima</taxon>
        <taxon>Brachionidae</taxon>
        <taxon>Brachionus</taxon>
    </lineage>
</organism>
<dbReference type="InterPro" id="IPR027417">
    <property type="entry name" value="P-loop_NTPase"/>
</dbReference>
<proteinExistence type="predicted"/>
<sequence length="667" mass="76870">MSKNEDILVELLDQTLKLRFVPHKFQLSLAKNSCLGENNIITVRTGSGKTLIAALIARYWYEKYAKQDKLADFKVAFIVPTRNLVSQQIKVFEKAFASNELLEISENYNPQKIFCSFWLRKIIFLTPQKLFNTLNQTNLTLDSFTIIFFDECHHTNDKHPYNEIMKIYYSTVFHKTVKPLIVGLTASLGAGKGSPYDHLINMCANLDCKTVSNIIDHDDQVDLDTNIPSPLTDTIHFIDLNTEINSIKFNIQFICSQLGLKVKSKQLPKLGHSEFEQFIFDTNKVAAIEMNRDLLTVVEYLNELNLFYQRCEDFPLEYCIEKLKKFVKDSVVEEPTTIKSFCMSKINDFLIELEKKSNFINPKLSCLIKMILKYNKENSRGLVLVRTRHHTKALCEYLNKVNDLKENGISCGFLIGLGCVDGISMNENQQRESIENFKNGKFKVLVATDIAQEGLDVPTCNYVIRYEFVSNEIGTVQSRGRARAKHGQCILITTRGSLNEKRENENCIKEEMMEQALKIFNAIEKNQFLNEFNFKQAKLLSMIRSLSNNYNQIEKILMDSSRVDVHCRDCSQFLFNGSNLRYREPSYFSICKLFKDNMINVDISKQKFFCSVKSCGKELGRLVQIRNSSPLYMIDIKGITFKFPGNKMVPYSKWSGISSQISIQEFK</sequence>
<dbReference type="GO" id="GO:0005524">
    <property type="term" value="F:ATP binding"/>
    <property type="evidence" value="ECO:0007669"/>
    <property type="project" value="InterPro"/>
</dbReference>
<feature type="domain" description="Helicase C-terminal" evidence="2">
    <location>
        <begin position="366"/>
        <end position="540"/>
    </location>
</feature>
<dbReference type="PROSITE" id="PS51192">
    <property type="entry name" value="HELICASE_ATP_BIND_1"/>
    <property type="match status" value="1"/>
</dbReference>
<dbReference type="GO" id="GO:0003724">
    <property type="term" value="F:RNA helicase activity"/>
    <property type="evidence" value="ECO:0007669"/>
    <property type="project" value="UniProtKB-EC"/>
</dbReference>
<accession>A0A813MIL3</accession>
<dbReference type="SMART" id="SM00487">
    <property type="entry name" value="DEXDc"/>
    <property type="match status" value="1"/>
</dbReference>
<dbReference type="GO" id="GO:0003677">
    <property type="term" value="F:DNA binding"/>
    <property type="evidence" value="ECO:0007669"/>
    <property type="project" value="InterPro"/>
</dbReference>
<dbReference type="Gene3D" id="1.20.1320.30">
    <property type="match status" value="1"/>
</dbReference>
<gene>
    <name evidence="3" type="ORF">OXX778_LOCUS2281</name>
</gene>
<evidence type="ECO:0000313" key="4">
    <source>
        <dbReference type="Proteomes" id="UP000663879"/>
    </source>
</evidence>
<dbReference type="Gene3D" id="3.40.50.300">
    <property type="entry name" value="P-loop containing nucleotide triphosphate hydrolases"/>
    <property type="match status" value="2"/>
</dbReference>
<name>A0A813MIL3_9BILA</name>
<dbReference type="SUPFAM" id="SSF52540">
    <property type="entry name" value="P-loop containing nucleoside triphosphate hydrolases"/>
    <property type="match status" value="1"/>
</dbReference>
<protein>
    <recommendedName>
        <fullName evidence="5">RNA helicase</fullName>
    </recommendedName>
</protein>
<dbReference type="PANTHER" id="PTHR14074">
    <property type="entry name" value="HELICASE WITH DEATH DOMAIN-RELATED"/>
    <property type="match status" value="1"/>
</dbReference>
<reference evidence="3" key="1">
    <citation type="submission" date="2021-02" db="EMBL/GenBank/DDBJ databases">
        <authorList>
            <person name="Nowell W R."/>
        </authorList>
    </citation>
    <scope>NUCLEOTIDE SEQUENCE</scope>
    <source>
        <strain evidence="3">Ploen Becks lab</strain>
    </source>
</reference>
<dbReference type="GO" id="GO:0005737">
    <property type="term" value="C:cytoplasm"/>
    <property type="evidence" value="ECO:0007669"/>
    <property type="project" value="TreeGrafter"/>
</dbReference>
<evidence type="ECO:0008006" key="5">
    <source>
        <dbReference type="Google" id="ProtNLM"/>
    </source>
</evidence>
<comment type="caution">
    <text evidence="3">The sequence shown here is derived from an EMBL/GenBank/DDBJ whole genome shotgun (WGS) entry which is preliminary data.</text>
</comment>
<dbReference type="Pfam" id="PF00271">
    <property type="entry name" value="Helicase_C"/>
    <property type="match status" value="1"/>
</dbReference>
<feature type="domain" description="Helicase ATP-binding" evidence="1">
    <location>
        <begin position="30"/>
        <end position="206"/>
    </location>
</feature>
<dbReference type="PANTHER" id="PTHR14074:SF36">
    <property type="entry name" value="RNA HELICASE"/>
    <property type="match status" value="1"/>
</dbReference>
<dbReference type="SMART" id="SM00490">
    <property type="entry name" value="HELICc"/>
    <property type="match status" value="1"/>
</dbReference>
<dbReference type="Gene3D" id="2.170.150.30">
    <property type="entry name" value="RIG-I-like receptor, C-terminal regulatory domain"/>
    <property type="match status" value="1"/>
</dbReference>
<dbReference type="InterPro" id="IPR014001">
    <property type="entry name" value="Helicase_ATP-bd"/>
</dbReference>
<dbReference type="PROSITE" id="PS51194">
    <property type="entry name" value="HELICASE_CTER"/>
    <property type="match status" value="1"/>
</dbReference>
<dbReference type="AlphaFoldDB" id="A0A813MIL3"/>
<dbReference type="EMBL" id="CAJNOC010000174">
    <property type="protein sequence ID" value="CAF0722745.1"/>
    <property type="molecule type" value="Genomic_DNA"/>
</dbReference>
<keyword evidence="4" id="KW-1185">Reference proteome</keyword>
<dbReference type="Pfam" id="PF04851">
    <property type="entry name" value="ResIII"/>
    <property type="match status" value="1"/>
</dbReference>
<dbReference type="Proteomes" id="UP000663879">
    <property type="component" value="Unassembled WGS sequence"/>
</dbReference>
<dbReference type="InterPro" id="IPR006935">
    <property type="entry name" value="Helicase/UvrB_N"/>
</dbReference>
<evidence type="ECO:0000259" key="1">
    <source>
        <dbReference type="PROSITE" id="PS51192"/>
    </source>
</evidence>
<dbReference type="GO" id="GO:0016787">
    <property type="term" value="F:hydrolase activity"/>
    <property type="evidence" value="ECO:0007669"/>
    <property type="project" value="InterPro"/>
</dbReference>
<evidence type="ECO:0000313" key="3">
    <source>
        <dbReference type="EMBL" id="CAF0722745.1"/>
    </source>
</evidence>
<dbReference type="GO" id="GO:0045087">
    <property type="term" value="P:innate immune response"/>
    <property type="evidence" value="ECO:0007669"/>
    <property type="project" value="UniProtKB-KW"/>
</dbReference>
<dbReference type="OrthoDB" id="416741at2759"/>
<dbReference type="InterPro" id="IPR038557">
    <property type="entry name" value="RLR_C_sf"/>
</dbReference>
<evidence type="ECO:0000259" key="2">
    <source>
        <dbReference type="PROSITE" id="PS51194"/>
    </source>
</evidence>
<dbReference type="InterPro" id="IPR001650">
    <property type="entry name" value="Helicase_C-like"/>
</dbReference>